<evidence type="ECO:0000256" key="3">
    <source>
        <dbReference type="ARBA" id="ARBA00022692"/>
    </source>
</evidence>
<evidence type="ECO:0000313" key="9">
    <source>
        <dbReference type="Proteomes" id="UP000003490"/>
    </source>
</evidence>
<keyword evidence="5 6" id="KW-0472">Membrane</keyword>
<feature type="transmembrane region" description="Helical" evidence="6">
    <location>
        <begin position="235"/>
        <end position="257"/>
    </location>
</feature>
<evidence type="ECO:0000256" key="6">
    <source>
        <dbReference type="RuleBase" id="RU363042"/>
    </source>
</evidence>
<dbReference type="NCBIfam" id="TIGR00374">
    <property type="entry name" value="flippase-like domain"/>
    <property type="match status" value="1"/>
</dbReference>
<reference evidence="7 9" key="1">
    <citation type="submission" date="2007-08" db="EMBL/GenBank/DDBJ databases">
        <title>Draft genome sequence of Clostridium leptum (DSM 753).</title>
        <authorList>
            <person name="Sudarsanam P."/>
            <person name="Ley R."/>
            <person name="Guruge J."/>
            <person name="Turnbaugh P.J."/>
            <person name="Mahowald M."/>
            <person name="Liep D."/>
            <person name="Gordon J."/>
        </authorList>
    </citation>
    <scope>NUCLEOTIDE SEQUENCE [LARGE SCALE GENOMIC DNA]</scope>
    <source>
        <strain evidence="7 9">DSM 753</strain>
    </source>
</reference>
<keyword evidence="6" id="KW-0443">Lipid metabolism</keyword>
<comment type="function">
    <text evidence="6">Catalyzes the transfer of a lysyl group from L-lysyl-tRNA(Lys) to membrane-bound phosphatidylglycerol (PG), which produces lysylphosphatidylglycerol (LPG), a major component of the bacterial membrane with a positive net charge. LPG synthesis contributes to bacterial virulence as it is involved in the resistance mechanism against cationic antimicrobial peptides (CAMP) produces by the host's immune system (defensins, cathelicidins) and by the competing microorganisms.</text>
</comment>
<dbReference type="Proteomes" id="UP000003490">
    <property type="component" value="Unassembled WGS sequence"/>
</dbReference>
<dbReference type="GO" id="GO:0006629">
    <property type="term" value="P:lipid metabolic process"/>
    <property type="evidence" value="ECO:0007669"/>
    <property type="project" value="UniProtKB-KW"/>
</dbReference>
<evidence type="ECO:0000256" key="2">
    <source>
        <dbReference type="ARBA" id="ARBA00022475"/>
    </source>
</evidence>
<dbReference type="PANTHER" id="PTHR37693">
    <property type="entry name" value="PHOSPHATIDYLGLYCEROL LYSYLTRANSFERASE"/>
    <property type="match status" value="1"/>
</dbReference>
<accession>A7VQ41</accession>
<dbReference type="EC" id="2.3.2.3" evidence="6"/>
<comment type="catalytic activity">
    <reaction evidence="6">
        <text>L-lysyl-tRNA(Lys) + a 1,2-diacyl-sn-glycero-3-phospho-(1'-sn-glycerol) = a 1,2-diacyl-sn-glycero-3-phospho-1'-(3'-O-L-lysyl)-sn-glycerol + tRNA(Lys)</text>
        <dbReference type="Rhea" id="RHEA:10668"/>
        <dbReference type="Rhea" id="RHEA-COMP:9696"/>
        <dbReference type="Rhea" id="RHEA-COMP:9697"/>
        <dbReference type="ChEBI" id="CHEBI:64716"/>
        <dbReference type="ChEBI" id="CHEBI:75792"/>
        <dbReference type="ChEBI" id="CHEBI:78442"/>
        <dbReference type="ChEBI" id="CHEBI:78529"/>
        <dbReference type="EC" id="2.3.2.3"/>
    </reaction>
</comment>
<organism evidence="7 9">
    <name type="scientific">[Clostridium] leptum DSM 753</name>
    <dbReference type="NCBI Taxonomy" id="428125"/>
    <lineage>
        <taxon>Bacteria</taxon>
        <taxon>Bacillati</taxon>
        <taxon>Bacillota</taxon>
        <taxon>Clostridia</taxon>
        <taxon>Eubacteriales</taxon>
        <taxon>Oscillospiraceae</taxon>
        <taxon>Oscillospiraceae incertae sedis</taxon>
    </lineage>
</organism>
<dbReference type="GO" id="GO:0046677">
    <property type="term" value="P:response to antibiotic"/>
    <property type="evidence" value="ECO:0007669"/>
    <property type="project" value="UniProtKB-KW"/>
</dbReference>
<name>A7VQ41_9FIRM</name>
<feature type="transmembrane region" description="Helical" evidence="6">
    <location>
        <begin position="12"/>
        <end position="36"/>
    </location>
</feature>
<dbReference type="OrthoDB" id="9810654at2"/>
<dbReference type="Pfam" id="PF03706">
    <property type="entry name" value="LPG_synthase_TM"/>
    <property type="match status" value="1"/>
</dbReference>
<reference evidence="8 10" key="3">
    <citation type="submission" date="2017-07" db="EMBL/GenBank/DDBJ databases">
        <title>Prevalence of linear plasmids in Cutibacterium (Propionibacterium) acnes isolates obtained from prostatic tissue.</title>
        <authorList>
            <person name="Davidsson S."/>
            <person name="Carlsson J."/>
            <person name="Molling P."/>
            <person name="Andren O."/>
            <person name="Andersson S.-O."/>
            <person name="Brzuszkiewicz E."/>
            <person name="Poehlein A."/>
            <person name="Al-Zeer M."/>
            <person name="Brinkmann V."/>
            <person name="Scavenius C."/>
            <person name="Nazipi S."/>
            <person name="Soderquist B."/>
            <person name="Bruggemann H."/>
        </authorList>
    </citation>
    <scope>NUCLEOTIDE SEQUENCE [LARGE SCALE GENOMIC DNA]</scope>
    <source>
        <strain evidence="8 10">DSM 753</strain>
    </source>
</reference>
<feature type="transmembrane region" description="Helical" evidence="6">
    <location>
        <begin position="122"/>
        <end position="148"/>
    </location>
</feature>
<feature type="transmembrane region" description="Helical" evidence="6">
    <location>
        <begin position="324"/>
        <end position="342"/>
    </location>
</feature>
<protein>
    <recommendedName>
        <fullName evidence="6">Phosphatidylglycerol lysyltransferase</fullName>
        <ecNumber evidence="6">2.3.2.3</ecNumber>
    </recommendedName>
    <alternativeName>
        <fullName evidence="6">Lysylphosphatidylglycerol synthase</fullName>
    </alternativeName>
</protein>
<evidence type="ECO:0000256" key="5">
    <source>
        <dbReference type="ARBA" id="ARBA00023136"/>
    </source>
</evidence>
<keyword evidence="10" id="KW-1185">Reference proteome</keyword>
<feature type="transmembrane region" description="Helical" evidence="6">
    <location>
        <begin position="82"/>
        <end position="101"/>
    </location>
</feature>
<comment type="similarity">
    <text evidence="6">Belongs to the LPG synthase family.</text>
</comment>
<dbReference type="eggNOG" id="COG0392">
    <property type="taxonomic scope" value="Bacteria"/>
</dbReference>
<comment type="caution">
    <text evidence="7">The sequence shown here is derived from an EMBL/GenBank/DDBJ whole genome shotgun (WGS) entry which is preliminary data.</text>
</comment>
<dbReference type="EMBL" id="NOXF01000007">
    <property type="protein sequence ID" value="PEQ24168.1"/>
    <property type="molecule type" value="Genomic_DNA"/>
</dbReference>
<dbReference type="GO" id="GO:0050071">
    <property type="term" value="F:phosphatidylglycerol lysyltransferase activity"/>
    <property type="evidence" value="ECO:0007669"/>
    <property type="project" value="UniProtKB-EC"/>
</dbReference>
<gene>
    <name evidence="6" type="primary">mprF</name>
    <name evidence="8" type="ORF">CH238_09785</name>
    <name evidence="7" type="ORF">CLOLEP_00668</name>
</gene>
<keyword evidence="2" id="KW-1003">Cell membrane</keyword>
<keyword evidence="6" id="KW-0808">Transferase</keyword>
<dbReference type="AlphaFoldDB" id="A7VQ41"/>
<comment type="subcellular location">
    <subcellularLocation>
        <location evidence="1 6">Cell membrane</location>
        <topology evidence="1 6">Multi-pass membrane protein</topology>
    </subcellularLocation>
</comment>
<dbReference type="EMBL" id="ABCB02000014">
    <property type="protein sequence ID" value="EDO62546.1"/>
    <property type="molecule type" value="Genomic_DNA"/>
</dbReference>
<dbReference type="HOGENOM" id="CLU_039146_0_0_9"/>
<evidence type="ECO:0000256" key="1">
    <source>
        <dbReference type="ARBA" id="ARBA00004651"/>
    </source>
</evidence>
<reference evidence="7 9" key="2">
    <citation type="submission" date="2007-08" db="EMBL/GenBank/DDBJ databases">
        <authorList>
            <person name="Fulton L."/>
            <person name="Clifton S."/>
            <person name="Fulton B."/>
            <person name="Xu J."/>
            <person name="Minx P."/>
            <person name="Pepin K.H."/>
            <person name="Johnson M."/>
            <person name="Thiruvilangam P."/>
            <person name="Bhonagiri V."/>
            <person name="Nash W.E."/>
            <person name="Wang C."/>
            <person name="Mardis E.R."/>
            <person name="Wilson R.K."/>
        </authorList>
    </citation>
    <scope>NUCLEOTIDE SEQUENCE [LARGE SCALE GENOMIC DNA]</scope>
    <source>
        <strain evidence="7 9">DSM 753</strain>
    </source>
</reference>
<dbReference type="GO" id="GO:0005886">
    <property type="term" value="C:plasma membrane"/>
    <property type="evidence" value="ECO:0007669"/>
    <property type="project" value="UniProtKB-SubCell"/>
</dbReference>
<keyword evidence="3 6" id="KW-0812">Transmembrane</keyword>
<feature type="transmembrane region" description="Helical" evidence="6">
    <location>
        <begin position="160"/>
        <end position="183"/>
    </location>
</feature>
<feature type="transmembrane region" description="Helical" evidence="6">
    <location>
        <begin position="48"/>
        <end position="70"/>
    </location>
</feature>
<dbReference type="Proteomes" id="UP000220611">
    <property type="component" value="Unassembled WGS sequence"/>
</dbReference>
<evidence type="ECO:0000256" key="4">
    <source>
        <dbReference type="ARBA" id="ARBA00022989"/>
    </source>
</evidence>
<dbReference type="PANTHER" id="PTHR37693:SF1">
    <property type="entry name" value="INTEGRAL MEMBRANE PROTEIN"/>
    <property type="match status" value="1"/>
</dbReference>
<sequence length="356" mass="39694">MATRVRKAFRKNLFGIVTMVISAAVLLGFLFSSEGLQSLNQISGNIRFLWLLGAFLAAVFAWVLEGLVLHLFCKKAYPEWKFHYSFCMGMVGVLYSALTPFSTGGQPMQIYSMRRLGMDTGAAGSIIAMKTLVYQIVLVFYSLAMVVWKLPFFQNHISNFSFVTIIGLLCNSAFIILVLLFCISKRATDQLLRKGLWLFHKLHLCKHPEERYEKISRELQIFHGSSRLLGKSVKLYLGACVLTVVQIACSCLIPYFIYRSFSFSQQSFGVIMAAQAYVSMVSAFVPLPGASGGAEGSFLLFFRAFFVDGTVLPAMVIWRALTYYLNFPAGCICAYIAGRLPVLKLAPVKESSAVRP</sequence>
<evidence type="ECO:0000313" key="10">
    <source>
        <dbReference type="Proteomes" id="UP000220611"/>
    </source>
</evidence>
<evidence type="ECO:0000313" key="7">
    <source>
        <dbReference type="EMBL" id="EDO62546.1"/>
    </source>
</evidence>
<evidence type="ECO:0000313" key="8">
    <source>
        <dbReference type="EMBL" id="PEQ24168.1"/>
    </source>
</evidence>
<keyword evidence="4 6" id="KW-1133">Transmembrane helix</keyword>
<keyword evidence="6" id="KW-0046">Antibiotic resistance</keyword>
<proteinExistence type="inferred from homology"/>
<dbReference type="InterPro" id="IPR022791">
    <property type="entry name" value="L-PG_synthase/AglD"/>
</dbReference>